<dbReference type="Pfam" id="PF01025">
    <property type="entry name" value="GrpE"/>
    <property type="match status" value="1"/>
</dbReference>
<organism evidence="3 4">
    <name type="scientific">Actinomadura napierensis</name>
    <dbReference type="NCBI Taxonomy" id="267854"/>
    <lineage>
        <taxon>Bacteria</taxon>
        <taxon>Bacillati</taxon>
        <taxon>Actinomycetota</taxon>
        <taxon>Actinomycetes</taxon>
        <taxon>Streptosporangiales</taxon>
        <taxon>Thermomonosporaceae</taxon>
        <taxon>Actinomadura</taxon>
    </lineage>
</organism>
<evidence type="ECO:0000313" key="3">
    <source>
        <dbReference type="EMBL" id="GAA2161148.1"/>
    </source>
</evidence>
<gene>
    <name evidence="3" type="ORF">GCM10009727_75080</name>
</gene>
<evidence type="ECO:0000256" key="1">
    <source>
        <dbReference type="ARBA" id="ARBA00023186"/>
    </source>
</evidence>
<proteinExistence type="predicted"/>
<dbReference type="Proteomes" id="UP001501020">
    <property type="component" value="Unassembled WGS sequence"/>
</dbReference>
<keyword evidence="1" id="KW-0143">Chaperone</keyword>
<accession>A0ABP5M2Q6</accession>
<feature type="region of interest" description="Disordered" evidence="2">
    <location>
        <begin position="224"/>
        <end position="280"/>
    </location>
</feature>
<feature type="compositionally biased region" description="Low complexity" evidence="2">
    <location>
        <begin position="11"/>
        <end position="46"/>
    </location>
</feature>
<protein>
    <recommendedName>
        <fullName evidence="5">Nucleotide exchange factor GrpE</fullName>
    </recommendedName>
</protein>
<dbReference type="EMBL" id="BAAAMR010000096">
    <property type="protein sequence ID" value="GAA2161148.1"/>
    <property type="molecule type" value="Genomic_DNA"/>
</dbReference>
<feature type="region of interest" description="Disordered" evidence="2">
    <location>
        <begin position="1"/>
        <end position="56"/>
    </location>
</feature>
<dbReference type="SUPFAM" id="SSF51064">
    <property type="entry name" value="Head domain of nucleotide exchange factor GrpE"/>
    <property type="match status" value="1"/>
</dbReference>
<dbReference type="InterPro" id="IPR000740">
    <property type="entry name" value="GrpE"/>
</dbReference>
<name>A0ABP5M2Q6_9ACTN</name>
<comment type="caution">
    <text evidence="3">The sequence shown here is derived from an EMBL/GenBank/DDBJ whole genome shotgun (WGS) entry which is preliminary data.</text>
</comment>
<evidence type="ECO:0000256" key="2">
    <source>
        <dbReference type="SAM" id="MobiDB-lite"/>
    </source>
</evidence>
<dbReference type="RefSeq" id="WP_344278848.1">
    <property type="nucleotide sequence ID" value="NZ_BAAAMR010000096.1"/>
</dbReference>
<evidence type="ECO:0008006" key="5">
    <source>
        <dbReference type="Google" id="ProtNLM"/>
    </source>
</evidence>
<reference evidence="4" key="1">
    <citation type="journal article" date="2019" name="Int. J. Syst. Evol. Microbiol.">
        <title>The Global Catalogue of Microorganisms (GCM) 10K type strain sequencing project: providing services to taxonomists for standard genome sequencing and annotation.</title>
        <authorList>
            <consortium name="The Broad Institute Genomics Platform"/>
            <consortium name="The Broad Institute Genome Sequencing Center for Infectious Disease"/>
            <person name="Wu L."/>
            <person name="Ma J."/>
        </authorList>
    </citation>
    <scope>NUCLEOTIDE SEQUENCE [LARGE SCALE GENOMIC DNA]</scope>
    <source>
        <strain evidence="4">JCM 13850</strain>
    </source>
</reference>
<dbReference type="InterPro" id="IPR009012">
    <property type="entry name" value="GrpE_head"/>
</dbReference>
<keyword evidence="4" id="KW-1185">Reference proteome</keyword>
<sequence>MSSDGDRTVNAGAETGTDDATAPVVDGAAAATEGTEVTEVTQVTAAPEPEPGGDGRAAFEAEVREALAGLTARLDREHERAAHREAVIDRLHEENQRLRRGELQAMLEPVRTALYRLHDQARREACRLAEPGLAEPPDPVRTAGLFGAVADDVADALARLGAERFTARPGEPYDASRHRPVAVAAVADPSRDGTVTEVQADGFEQGGRVLRKAAVTVGRLDRKANGTADAQEDAHLEGRTAGGAPDDTARGTAPAVRAGSGRHRAAGPGETTNNRLGTDG</sequence>
<dbReference type="Gene3D" id="2.30.22.10">
    <property type="entry name" value="Head domain of nucleotide exchange factor GrpE"/>
    <property type="match status" value="1"/>
</dbReference>
<evidence type="ECO:0000313" key="4">
    <source>
        <dbReference type="Proteomes" id="UP001501020"/>
    </source>
</evidence>
<feature type="compositionally biased region" description="Polar residues" evidence="2">
    <location>
        <begin position="270"/>
        <end position="280"/>
    </location>
</feature>